<evidence type="ECO:0000256" key="7">
    <source>
        <dbReference type="ARBA" id="ARBA00023136"/>
    </source>
</evidence>
<feature type="non-terminal residue" evidence="9">
    <location>
        <position position="1"/>
    </location>
</feature>
<evidence type="ECO:0000256" key="5">
    <source>
        <dbReference type="ARBA" id="ARBA00022927"/>
    </source>
</evidence>
<evidence type="ECO:0000256" key="3">
    <source>
        <dbReference type="ARBA" id="ARBA00020978"/>
    </source>
</evidence>
<evidence type="ECO:0000313" key="10">
    <source>
        <dbReference type="Proteomes" id="UP000469558"/>
    </source>
</evidence>
<dbReference type="Proteomes" id="UP000469558">
    <property type="component" value="Unassembled WGS sequence"/>
</dbReference>
<dbReference type="PANTHER" id="PTHR31658:SF0">
    <property type="entry name" value="CONSERVED OLIGOMERIC GOLGI COMPLEX SUBUNIT 1"/>
    <property type="match status" value="1"/>
</dbReference>
<dbReference type="GO" id="GO:0017119">
    <property type="term" value="C:Golgi transport complex"/>
    <property type="evidence" value="ECO:0007669"/>
    <property type="project" value="InterPro"/>
</dbReference>
<name>A0A8T9BSP8_9HELO</name>
<protein>
    <recommendedName>
        <fullName evidence="3">Conserved oligomeric Golgi complex subunit 1</fullName>
    </recommendedName>
</protein>
<accession>A0A8T9BSP8</accession>
<keyword evidence="5" id="KW-0653">Protein transport</keyword>
<organism evidence="9 10">
    <name type="scientific">Lachnellula suecica</name>
    <dbReference type="NCBI Taxonomy" id="602035"/>
    <lineage>
        <taxon>Eukaryota</taxon>
        <taxon>Fungi</taxon>
        <taxon>Dikarya</taxon>
        <taxon>Ascomycota</taxon>
        <taxon>Pezizomycotina</taxon>
        <taxon>Leotiomycetes</taxon>
        <taxon>Helotiales</taxon>
        <taxon>Lachnaceae</taxon>
        <taxon>Lachnellula</taxon>
    </lineage>
</organism>
<evidence type="ECO:0000313" key="9">
    <source>
        <dbReference type="EMBL" id="TVY58072.1"/>
    </source>
</evidence>
<keyword evidence="7" id="KW-0472">Membrane</keyword>
<gene>
    <name evidence="9" type="ORF">LSUE1_G009451</name>
</gene>
<keyword evidence="6" id="KW-0333">Golgi apparatus</keyword>
<dbReference type="GO" id="GO:0000139">
    <property type="term" value="C:Golgi membrane"/>
    <property type="evidence" value="ECO:0007669"/>
    <property type="project" value="UniProtKB-SubCell"/>
</dbReference>
<dbReference type="InterPro" id="IPR033370">
    <property type="entry name" value="COG1"/>
</dbReference>
<evidence type="ECO:0000256" key="4">
    <source>
        <dbReference type="ARBA" id="ARBA00022448"/>
    </source>
</evidence>
<reference evidence="9 10" key="1">
    <citation type="submission" date="2018-05" db="EMBL/GenBank/DDBJ databases">
        <title>Genome sequencing and assembly of the regulated plant pathogen Lachnellula willkommii and related sister species for the development of diagnostic species identification markers.</title>
        <authorList>
            <person name="Giroux E."/>
            <person name="Bilodeau G."/>
        </authorList>
    </citation>
    <scope>NUCLEOTIDE SEQUENCE [LARGE SCALE GENOMIC DNA]</scope>
    <source>
        <strain evidence="9 10">CBS 268.59</strain>
    </source>
</reference>
<comment type="caution">
    <text evidence="9">The sequence shown here is derived from an EMBL/GenBank/DDBJ whole genome shotgun (WGS) entry which is preliminary data.</text>
</comment>
<evidence type="ECO:0000256" key="1">
    <source>
        <dbReference type="ARBA" id="ARBA00004395"/>
    </source>
</evidence>
<feature type="region of interest" description="Disordered" evidence="8">
    <location>
        <begin position="332"/>
        <end position="363"/>
    </location>
</feature>
<dbReference type="GO" id="GO:0015031">
    <property type="term" value="P:protein transport"/>
    <property type="evidence" value="ECO:0007669"/>
    <property type="project" value="UniProtKB-KW"/>
</dbReference>
<comment type="subcellular location">
    <subcellularLocation>
        <location evidence="1">Golgi apparatus membrane</location>
        <topology evidence="1">Peripheral membrane protein</topology>
    </subcellularLocation>
</comment>
<dbReference type="AlphaFoldDB" id="A0A8T9BSP8"/>
<evidence type="ECO:0000256" key="6">
    <source>
        <dbReference type="ARBA" id="ARBA00023034"/>
    </source>
</evidence>
<sequence length="440" mass="49444">RSLQRTTEFKTVVELRTSILEIWIKEGGKAKGFDPSIILDGLRKVINDRLVELLEARVNKLHLVATEVEGTLGSWRDGVTDKQESLWDAAMLDMEISHGAGLFKQEVLARNHGRNDAVSRPFKGYQTWRQLVDEIIIVIEQLKKQRWDDDLEDIEDDLSLESRNTLLSTDDPNMLQDHLDTCLEKAYKDLHGQIASLVSNYEGEQLGSISIYILRVIRDIRTELPKNKSLQSFGLALVPRLHEKIASTVSEDLLKSFSKSFGKKKVAGRSLWEGNPELPVQPSPATFKLLNGLTSAMAKAGSDLWSPSAVSILKSYLRTEIGNSWSTALKEQDEKAASKVNGAATNGEAESEEPEEERQTNGVEVVDPIQRKQVLTQFLFDVLLLQSSFELQNVETDDELQKLGGELEQQAELDSASRKRLQQAAKEYWKRTSLLFGLLA</sequence>
<dbReference type="GO" id="GO:0006891">
    <property type="term" value="P:intra-Golgi vesicle-mediated transport"/>
    <property type="evidence" value="ECO:0007669"/>
    <property type="project" value="InterPro"/>
</dbReference>
<keyword evidence="10" id="KW-1185">Reference proteome</keyword>
<comment type="similarity">
    <text evidence="2">Belongs to the COG1 family.</text>
</comment>
<dbReference type="EMBL" id="QGMK01002502">
    <property type="protein sequence ID" value="TVY58072.1"/>
    <property type="molecule type" value="Genomic_DNA"/>
</dbReference>
<dbReference type="PANTHER" id="PTHR31658">
    <property type="entry name" value="CONSERVED OLIGOMERIC GOLGI COMPLEX SUBUNIT 1"/>
    <property type="match status" value="1"/>
</dbReference>
<evidence type="ECO:0000256" key="2">
    <source>
        <dbReference type="ARBA" id="ARBA00006653"/>
    </source>
</evidence>
<keyword evidence="4" id="KW-0813">Transport</keyword>
<evidence type="ECO:0000256" key="8">
    <source>
        <dbReference type="SAM" id="MobiDB-lite"/>
    </source>
</evidence>
<proteinExistence type="inferred from homology"/>
<dbReference type="OrthoDB" id="46189at2759"/>